<dbReference type="HOGENOM" id="CLU_1389636_0_0_9"/>
<reference evidence="1 2" key="1">
    <citation type="submission" date="2014-07" db="EMBL/GenBank/DDBJ databases">
        <title>Complete genome sequence of a moderately halophilic bacterium Terribacillus aidingensis MP602, isolated from Cryptomeria fortunei in Tianmu mountain in China.</title>
        <authorList>
            <person name="Wang Y."/>
            <person name="Lu P."/>
            <person name="Zhang L."/>
        </authorList>
    </citation>
    <scope>NUCLEOTIDE SEQUENCE [LARGE SCALE GENOMIC DNA]</scope>
    <source>
        <strain evidence="1 2">MP602</strain>
    </source>
</reference>
<evidence type="ECO:0000313" key="2">
    <source>
        <dbReference type="Proteomes" id="UP000027980"/>
    </source>
</evidence>
<dbReference type="Proteomes" id="UP000027980">
    <property type="component" value="Chromosome"/>
</dbReference>
<gene>
    <name evidence="1" type="ORF">GZ22_07935</name>
</gene>
<sequence length="196" mass="22756">MFTNQELRELIAGKAVGNSFPYDSKDEEMIEAHIKRLYHRINRIPNVICEAEWNHFGSGYASYVEVFCYRKEDVSVVCEKNGQRDIEIRGVLLDVCRLAPVAIMGEDERYRSIRMKTNEELTGGFGTLLDGPRRLYVSEKLHPLAEELKRVLKEYDYELLDAESANSPLSFQTTIPTIFREPGKYIVMDAIFYWED</sequence>
<dbReference type="AlphaFoldDB" id="A0A075LIT6"/>
<dbReference type="GeneID" id="34220980"/>
<evidence type="ECO:0000313" key="1">
    <source>
        <dbReference type="EMBL" id="AIF66570.1"/>
    </source>
</evidence>
<dbReference type="KEGG" id="tap:GZ22_07935"/>
<proteinExistence type="predicted"/>
<dbReference type="OrthoDB" id="2678393at2"/>
<dbReference type="EMBL" id="CP008876">
    <property type="protein sequence ID" value="AIF66570.1"/>
    <property type="molecule type" value="Genomic_DNA"/>
</dbReference>
<name>A0A075LIT6_9BACI</name>
<dbReference type="RefSeq" id="WP_051748112.1">
    <property type="nucleotide sequence ID" value="NZ_CP008876.1"/>
</dbReference>
<organism evidence="1 2">
    <name type="scientific">Terribacillus saccharophilus</name>
    <dbReference type="NCBI Taxonomy" id="361277"/>
    <lineage>
        <taxon>Bacteria</taxon>
        <taxon>Bacillati</taxon>
        <taxon>Bacillota</taxon>
        <taxon>Bacilli</taxon>
        <taxon>Bacillales</taxon>
        <taxon>Bacillaceae</taxon>
        <taxon>Terribacillus</taxon>
    </lineage>
</organism>
<protein>
    <submittedName>
        <fullName evidence="1">Uncharacterized protein</fullName>
    </submittedName>
</protein>
<accession>A0A075LIT6</accession>